<evidence type="ECO:0000313" key="1">
    <source>
        <dbReference type="EMBL" id="KAJ9650777.1"/>
    </source>
</evidence>
<protein>
    <submittedName>
        <fullName evidence="1">Uncharacterized protein</fullName>
    </submittedName>
</protein>
<organism evidence="1 2">
    <name type="scientific">Neophaeococcomyces mojaviensis</name>
    <dbReference type="NCBI Taxonomy" id="3383035"/>
    <lineage>
        <taxon>Eukaryota</taxon>
        <taxon>Fungi</taxon>
        <taxon>Dikarya</taxon>
        <taxon>Ascomycota</taxon>
        <taxon>Pezizomycotina</taxon>
        <taxon>Eurotiomycetes</taxon>
        <taxon>Chaetothyriomycetidae</taxon>
        <taxon>Chaetothyriales</taxon>
        <taxon>Chaetothyriales incertae sedis</taxon>
        <taxon>Neophaeococcomyces</taxon>
    </lineage>
</organism>
<gene>
    <name evidence="1" type="ORF">H2198_009932</name>
</gene>
<proteinExistence type="predicted"/>
<sequence>MDDRDRNTEYSEIQVSGQASVHAGSAIYYNIQNVYVNNPSGFVPQQLFREPEISHQPNLPPLEHNLSNSTNVASPSQSSDSTGLEYEHERVVGVTSTMPRKTRPPYSILQTPSRNDNRCGYFLEGDGLARHVVLRHVGYMAGPNAEVRRFTYERRDGYFVFGRLLQEEQIADLKRLSREHEREKRVDRHMTMRD</sequence>
<dbReference type="Proteomes" id="UP001172386">
    <property type="component" value="Unassembled WGS sequence"/>
</dbReference>
<accession>A0ACC2ZT61</accession>
<dbReference type="EMBL" id="JAPDRQ010000310">
    <property type="protein sequence ID" value="KAJ9650777.1"/>
    <property type="molecule type" value="Genomic_DNA"/>
</dbReference>
<keyword evidence="2" id="KW-1185">Reference proteome</keyword>
<reference evidence="1" key="1">
    <citation type="submission" date="2022-10" db="EMBL/GenBank/DDBJ databases">
        <title>Culturing micro-colonial fungi from biological soil crusts in the Mojave desert and describing Neophaeococcomyces mojavensis, and introducing the new genera and species Taxawa tesnikishii.</title>
        <authorList>
            <person name="Kurbessoian T."/>
            <person name="Stajich J.E."/>
        </authorList>
    </citation>
    <scope>NUCLEOTIDE SEQUENCE</scope>
    <source>
        <strain evidence="1">JES_112</strain>
    </source>
</reference>
<name>A0ACC2ZT61_9EURO</name>
<evidence type="ECO:0000313" key="2">
    <source>
        <dbReference type="Proteomes" id="UP001172386"/>
    </source>
</evidence>
<comment type="caution">
    <text evidence="1">The sequence shown here is derived from an EMBL/GenBank/DDBJ whole genome shotgun (WGS) entry which is preliminary data.</text>
</comment>